<keyword evidence="1" id="KW-0732">Signal</keyword>
<keyword evidence="3" id="KW-1185">Reference proteome</keyword>
<organism evidence="2 3">
    <name type="scientific">Roseivirga thermotolerans</name>
    <dbReference type="NCBI Taxonomy" id="1758176"/>
    <lineage>
        <taxon>Bacteria</taxon>
        <taxon>Pseudomonadati</taxon>
        <taxon>Bacteroidota</taxon>
        <taxon>Cytophagia</taxon>
        <taxon>Cytophagales</taxon>
        <taxon>Roseivirgaceae</taxon>
        <taxon>Roseivirga</taxon>
    </lineage>
</organism>
<sequence length="290" mass="33335">MKRLFIHSCLILVLASCAGTQRLNLASKSDLWNMSHLSEAEYRMANELLSFGLEHEALYTLLDTLKPISSLGFPLSYPLAKSGEQHDGDEDVVDLMSDSTQMAFAELTQWNKVLSSLSNEYFSFHLIPFKNTYRGKRNLQLLVCRRDLMVKLLSEKAEFFGQWGFTSNSDPATVLTTIEYESRNDRYRAYGYLFGYPDHAVDFFVEASISQEQTGNFVERNFFHMPVAVMQDGYFTYALPKDYTPSRSDSAIYRAALSTLQRYEMLKPRYIDSTGRLEAIRLLSDSWNKL</sequence>
<proteinExistence type="predicted"/>
<dbReference type="EMBL" id="BNAG01000001">
    <property type="protein sequence ID" value="GHE56237.1"/>
    <property type="molecule type" value="Genomic_DNA"/>
</dbReference>
<accession>A0ABQ3I5U2</accession>
<protein>
    <recommendedName>
        <fullName evidence="4">Lipoprotein</fullName>
    </recommendedName>
</protein>
<feature type="signal peptide" evidence="1">
    <location>
        <begin position="1"/>
        <end position="18"/>
    </location>
</feature>
<comment type="caution">
    <text evidence="2">The sequence shown here is derived from an EMBL/GenBank/DDBJ whole genome shotgun (WGS) entry which is preliminary data.</text>
</comment>
<reference evidence="3" key="1">
    <citation type="journal article" date="2019" name="Int. J. Syst. Evol. Microbiol.">
        <title>The Global Catalogue of Microorganisms (GCM) 10K type strain sequencing project: providing services to taxonomists for standard genome sequencing and annotation.</title>
        <authorList>
            <consortium name="The Broad Institute Genomics Platform"/>
            <consortium name="The Broad Institute Genome Sequencing Center for Infectious Disease"/>
            <person name="Wu L."/>
            <person name="Ma J."/>
        </authorList>
    </citation>
    <scope>NUCLEOTIDE SEQUENCE [LARGE SCALE GENOMIC DNA]</scope>
    <source>
        <strain evidence="3">CGMCC 1.15111</strain>
    </source>
</reference>
<name>A0ABQ3I5U2_9BACT</name>
<dbReference type="RefSeq" id="WP_189628977.1">
    <property type="nucleotide sequence ID" value="NZ_BNAG01000001.1"/>
</dbReference>
<evidence type="ECO:0008006" key="4">
    <source>
        <dbReference type="Google" id="ProtNLM"/>
    </source>
</evidence>
<gene>
    <name evidence="2" type="ORF">GCM10011340_08920</name>
</gene>
<dbReference type="Proteomes" id="UP000658258">
    <property type="component" value="Unassembled WGS sequence"/>
</dbReference>
<evidence type="ECO:0000256" key="1">
    <source>
        <dbReference type="SAM" id="SignalP"/>
    </source>
</evidence>
<evidence type="ECO:0000313" key="2">
    <source>
        <dbReference type="EMBL" id="GHE56237.1"/>
    </source>
</evidence>
<dbReference type="PROSITE" id="PS51257">
    <property type="entry name" value="PROKAR_LIPOPROTEIN"/>
    <property type="match status" value="1"/>
</dbReference>
<evidence type="ECO:0000313" key="3">
    <source>
        <dbReference type="Proteomes" id="UP000658258"/>
    </source>
</evidence>
<feature type="chain" id="PRO_5045401526" description="Lipoprotein" evidence="1">
    <location>
        <begin position="19"/>
        <end position="290"/>
    </location>
</feature>